<dbReference type="Proteomes" id="UP000534870">
    <property type="component" value="Unassembled WGS sequence"/>
</dbReference>
<dbReference type="InterPro" id="IPR020904">
    <property type="entry name" value="Sc_DH/Rdtase_CS"/>
</dbReference>
<dbReference type="PANTHER" id="PTHR43639">
    <property type="entry name" value="OXIDOREDUCTASE, SHORT-CHAIN DEHYDROGENASE/REDUCTASE FAMILY (AFU_ORTHOLOGUE AFUA_5G02870)"/>
    <property type="match status" value="1"/>
</dbReference>
<dbReference type="InterPro" id="IPR002347">
    <property type="entry name" value="SDR_fam"/>
</dbReference>
<dbReference type="PANTHER" id="PTHR43639:SF9">
    <property type="entry name" value="BLL5898 PROTEIN"/>
    <property type="match status" value="1"/>
</dbReference>
<protein>
    <submittedName>
        <fullName evidence="3">Glucose 1-dehydrogenase</fullName>
        <ecNumber evidence="3">1.1.1.47</ecNumber>
    </submittedName>
</protein>
<comment type="caution">
    <text evidence="3">The sequence shown here is derived from an EMBL/GenBank/DDBJ whole genome shotgun (WGS) entry which is preliminary data.</text>
</comment>
<organism evidence="3 4">
    <name type="scientific">Nguyenibacter vanlangensis</name>
    <dbReference type="NCBI Taxonomy" id="1216886"/>
    <lineage>
        <taxon>Bacteria</taxon>
        <taxon>Pseudomonadati</taxon>
        <taxon>Pseudomonadota</taxon>
        <taxon>Alphaproteobacteria</taxon>
        <taxon>Acetobacterales</taxon>
        <taxon>Acetobacteraceae</taxon>
        <taxon>Nguyenibacter</taxon>
    </lineage>
</organism>
<dbReference type="RefSeq" id="WP_176640184.1">
    <property type="nucleotide sequence ID" value="NZ_JABXXP010000184.1"/>
</dbReference>
<dbReference type="PROSITE" id="PS00061">
    <property type="entry name" value="ADH_SHORT"/>
    <property type="match status" value="1"/>
</dbReference>
<dbReference type="PRINTS" id="PR00080">
    <property type="entry name" value="SDRFAMILY"/>
</dbReference>
<dbReference type="FunFam" id="3.40.50.720:FF:000084">
    <property type="entry name" value="Short-chain dehydrogenase reductase"/>
    <property type="match status" value="1"/>
</dbReference>
<keyword evidence="2 3" id="KW-0560">Oxidoreductase</keyword>
<evidence type="ECO:0000313" key="4">
    <source>
        <dbReference type="Proteomes" id="UP000534870"/>
    </source>
</evidence>
<dbReference type="EMBL" id="JABXXP010000184">
    <property type="protein sequence ID" value="NVN11473.1"/>
    <property type="molecule type" value="Genomic_DNA"/>
</dbReference>
<evidence type="ECO:0000256" key="2">
    <source>
        <dbReference type="ARBA" id="ARBA00023002"/>
    </source>
</evidence>
<reference evidence="3 4" key="1">
    <citation type="submission" date="2020-06" db="EMBL/GenBank/DDBJ databases">
        <title>Description of novel acetic acid bacteria.</title>
        <authorList>
            <person name="Sombolestani A."/>
        </authorList>
    </citation>
    <scope>NUCLEOTIDE SEQUENCE [LARGE SCALE GENOMIC DNA]</scope>
    <source>
        <strain evidence="3 4">LMG 31431</strain>
    </source>
</reference>
<dbReference type="AlphaFoldDB" id="A0A7Y7IWS4"/>
<accession>A0A7Y7IWS4</accession>
<sequence length="269" mass="28174">MSGDDRCGNGRFEGRAILVTGAGQGIGATTARRFAEAGARVAVNDLHPDTALRTMNALPPVAAGPHLAFPGNVADERNVSATMRDMIAAMGTIDVLVCNAGFQIPSPSHALRLQDFNDVMAVNVGGVVLYAREALAHWTRTGTAGTIVVVGSVHQTIPKPGYLGYSASKGAVANIVRTLALEYAARGIRINAVAPGAIVTPMNAAWTDDPAQRAAVSRHIPMHRPGEPDEIADAILFLASAQATYITGQTLFVDGGLTLYGDFQENWSS</sequence>
<comment type="similarity">
    <text evidence="1">Belongs to the short-chain dehydrogenases/reductases (SDR) family.</text>
</comment>
<gene>
    <name evidence="3" type="ORF">HUK84_10125</name>
</gene>
<dbReference type="InterPro" id="IPR036291">
    <property type="entry name" value="NAD(P)-bd_dom_sf"/>
</dbReference>
<dbReference type="SUPFAM" id="SSF51735">
    <property type="entry name" value="NAD(P)-binding Rossmann-fold domains"/>
    <property type="match status" value="1"/>
</dbReference>
<dbReference type="EC" id="1.1.1.47" evidence="3"/>
<evidence type="ECO:0000256" key="1">
    <source>
        <dbReference type="ARBA" id="ARBA00006484"/>
    </source>
</evidence>
<dbReference type="PRINTS" id="PR00081">
    <property type="entry name" value="GDHRDH"/>
</dbReference>
<dbReference type="GO" id="GO:0047936">
    <property type="term" value="F:glucose 1-dehydrogenase [NAD(P)+] activity"/>
    <property type="evidence" value="ECO:0007669"/>
    <property type="project" value="UniProtKB-EC"/>
</dbReference>
<dbReference type="Gene3D" id="3.40.50.720">
    <property type="entry name" value="NAD(P)-binding Rossmann-like Domain"/>
    <property type="match status" value="1"/>
</dbReference>
<evidence type="ECO:0000313" key="3">
    <source>
        <dbReference type="EMBL" id="NVN11473.1"/>
    </source>
</evidence>
<dbReference type="Pfam" id="PF13561">
    <property type="entry name" value="adh_short_C2"/>
    <property type="match status" value="1"/>
</dbReference>
<dbReference type="NCBIfam" id="NF005559">
    <property type="entry name" value="PRK07231.1"/>
    <property type="match status" value="1"/>
</dbReference>
<proteinExistence type="inferred from homology"/>
<name>A0A7Y7IWS4_9PROT</name>